<dbReference type="EMBL" id="QGKY02001250">
    <property type="protein sequence ID" value="KAF2563273.1"/>
    <property type="molecule type" value="Genomic_DNA"/>
</dbReference>
<evidence type="ECO:0000313" key="1">
    <source>
        <dbReference type="EMBL" id="KAF2563273.1"/>
    </source>
</evidence>
<protein>
    <submittedName>
        <fullName evidence="1">Uncharacterized protein</fullName>
    </submittedName>
</protein>
<dbReference type="Proteomes" id="UP000712281">
    <property type="component" value="Unassembled WGS sequence"/>
</dbReference>
<dbReference type="AlphaFoldDB" id="A0A3N6PYJ2"/>
<dbReference type="EMBL" id="QGKW02000717">
    <property type="protein sequence ID" value="KAF2600381.1"/>
    <property type="molecule type" value="Genomic_DNA"/>
</dbReference>
<organism evidence="1">
    <name type="scientific">Brassica cretica</name>
    <name type="common">Mustard</name>
    <dbReference type="NCBI Taxonomy" id="69181"/>
    <lineage>
        <taxon>Eukaryota</taxon>
        <taxon>Viridiplantae</taxon>
        <taxon>Streptophyta</taxon>
        <taxon>Embryophyta</taxon>
        <taxon>Tracheophyta</taxon>
        <taxon>Spermatophyta</taxon>
        <taxon>Magnoliopsida</taxon>
        <taxon>eudicotyledons</taxon>
        <taxon>Gunneridae</taxon>
        <taxon>Pentapetalae</taxon>
        <taxon>rosids</taxon>
        <taxon>malvids</taxon>
        <taxon>Brassicales</taxon>
        <taxon>Brassicaceae</taxon>
        <taxon>Brassiceae</taxon>
        <taxon>Brassica</taxon>
    </lineage>
</organism>
<sequence length="65" mass="7278">MKAEDGREAAIEATHWVPTSNRRGSIYGKDVKSESDFMAEQHSGDWLTLGDACLQRVEARVCYFG</sequence>
<reference evidence="1" key="1">
    <citation type="submission" date="2019-12" db="EMBL/GenBank/DDBJ databases">
        <title>Genome sequencing and annotation of Brassica cretica.</title>
        <authorList>
            <person name="Studholme D.J."/>
            <person name="Sarris P.F."/>
        </authorList>
    </citation>
    <scope>NUCLEOTIDE SEQUENCE</scope>
    <source>
        <strain evidence="2">PFS-001/15</strain>
        <strain evidence="1">PFS-102/07</strain>
        <tissue evidence="1">Leaf</tissue>
    </source>
</reference>
<gene>
    <name evidence="2" type="ORF">F2Q68_00010212</name>
    <name evidence="1" type="ORF">F2Q70_00017266</name>
</gene>
<comment type="caution">
    <text evidence="1">The sequence shown here is derived from an EMBL/GenBank/DDBJ whole genome shotgun (WGS) entry which is preliminary data.</text>
</comment>
<evidence type="ECO:0000313" key="2">
    <source>
        <dbReference type="EMBL" id="KAF2600381.1"/>
    </source>
</evidence>
<accession>A0A3N6PYJ2</accession>
<name>A0A3N6PYJ2_BRACR</name>
<proteinExistence type="predicted"/>